<feature type="transmembrane region" description="Helical" evidence="10">
    <location>
        <begin position="126"/>
        <end position="146"/>
    </location>
</feature>
<feature type="transmembrane region" description="Helical" evidence="10">
    <location>
        <begin position="186"/>
        <end position="209"/>
    </location>
</feature>
<feature type="transmembrane region" description="Helical" evidence="10">
    <location>
        <begin position="12"/>
        <end position="28"/>
    </location>
</feature>
<keyword evidence="5 10" id="KW-0812">Transmembrane</keyword>
<keyword evidence="2" id="KW-0813">Transport</keyword>
<dbReference type="EMBL" id="SLXK01000008">
    <property type="protein sequence ID" value="TCP29815.1"/>
    <property type="molecule type" value="Genomic_DNA"/>
</dbReference>
<evidence type="ECO:0000256" key="9">
    <source>
        <dbReference type="ARBA" id="ARBA00023136"/>
    </source>
</evidence>
<keyword evidence="9 10" id="KW-0472">Membrane</keyword>
<comment type="caution">
    <text evidence="11">The sequence shown here is derived from an EMBL/GenBank/DDBJ whole genome shotgun (WGS) entry which is preliminary data.</text>
</comment>
<dbReference type="AlphaFoldDB" id="A0A4R2P7L1"/>
<proteinExistence type="predicted"/>
<feature type="transmembrane region" description="Helical" evidence="10">
    <location>
        <begin position="341"/>
        <end position="363"/>
    </location>
</feature>
<sequence length="439" mass="48381">MARKRSFNSAQILVLIFISFIILGTVLLKCPFSTKVSISWLDALFTSTSAMTVTGLNVVDPIHTYTILGTTIIMLLIQFGGLGIMTFAVLIYLLMGKRISIKQRLIIQEELNQSTLGGLIKLVKRLFIFSIFFEGFLGLLLSIRFIPDLGLEKGLYYSLFHAVSAFNNAGFSLWTNNLTGYVGDPIVNVVISALFIIGGIGFTVMNDIWEHKRWRQFSLHTKLMLLGTLIINIIAFIIILSLEHDNPGTLGTLHGTDKYWAAYFQAAAPRTAGFNSVDIGALKPPTLFFIMILMFIGAGSISTGGGIKLTTFISLLVIMFGYIRRKNEAVIMERTIPDSAIFKGLTVALLSIAIIFVAIFSLLMSERTFSFIQIAFEVVSAFGTVGLSTGITPDLSSFGQCVIAFMMIIGKLGPLTLVLSLTDRDKQRVRYPKGEIFIS</sequence>
<feature type="transmembrane region" description="Helical" evidence="10">
    <location>
        <begin position="287"/>
        <end position="320"/>
    </location>
</feature>
<dbReference type="Proteomes" id="UP000295416">
    <property type="component" value="Unassembled WGS sequence"/>
</dbReference>
<name>A0A4R2P7L1_9BACL</name>
<organism evidence="11 12">
    <name type="scientific">Scopulibacillus darangshiensis</name>
    <dbReference type="NCBI Taxonomy" id="442528"/>
    <lineage>
        <taxon>Bacteria</taxon>
        <taxon>Bacillati</taxon>
        <taxon>Bacillota</taxon>
        <taxon>Bacilli</taxon>
        <taxon>Bacillales</taxon>
        <taxon>Sporolactobacillaceae</taxon>
        <taxon>Scopulibacillus</taxon>
    </lineage>
</organism>
<dbReference type="InterPro" id="IPR004772">
    <property type="entry name" value="TrkH"/>
</dbReference>
<evidence type="ECO:0000256" key="5">
    <source>
        <dbReference type="ARBA" id="ARBA00022692"/>
    </source>
</evidence>
<evidence type="ECO:0000313" key="12">
    <source>
        <dbReference type="Proteomes" id="UP000295416"/>
    </source>
</evidence>
<evidence type="ECO:0000256" key="7">
    <source>
        <dbReference type="ARBA" id="ARBA00022989"/>
    </source>
</evidence>
<evidence type="ECO:0000313" key="11">
    <source>
        <dbReference type="EMBL" id="TCP29815.1"/>
    </source>
</evidence>
<keyword evidence="3" id="KW-1003">Cell membrane</keyword>
<dbReference type="Pfam" id="PF02386">
    <property type="entry name" value="TrkH"/>
    <property type="match status" value="1"/>
</dbReference>
<evidence type="ECO:0000256" key="4">
    <source>
        <dbReference type="ARBA" id="ARBA00022538"/>
    </source>
</evidence>
<dbReference type="NCBIfam" id="TIGR00933">
    <property type="entry name" value="2a38"/>
    <property type="match status" value="1"/>
</dbReference>
<dbReference type="GO" id="GO:0005886">
    <property type="term" value="C:plasma membrane"/>
    <property type="evidence" value="ECO:0007669"/>
    <property type="project" value="UniProtKB-SubCell"/>
</dbReference>
<keyword evidence="6" id="KW-0630">Potassium</keyword>
<dbReference type="PANTHER" id="PTHR32024">
    <property type="entry name" value="TRK SYSTEM POTASSIUM UPTAKE PROTEIN TRKG-RELATED"/>
    <property type="match status" value="1"/>
</dbReference>
<dbReference type="InterPro" id="IPR003445">
    <property type="entry name" value="Cat_transpt"/>
</dbReference>
<evidence type="ECO:0000256" key="6">
    <source>
        <dbReference type="ARBA" id="ARBA00022958"/>
    </source>
</evidence>
<dbReference type="OrthoDB" id="9810952at2"/>
<keyword evidence="12" id="KW-1185">Reference proteome</keyword>
<dbReference type="PANTHER" id="PTHR32024:SF1">
    <property type="entry name" value="KTR SYSTEM POTASSIUM UPTAKE PROTEIN B"/>
    <property type="match status" value="1"/>
</dbReference>
<accession>A0A4R2P7L1</accession>
<reference evidence="11 12" key="1">
    <citation type="submission" date="2019-03" db="EMBL/GenBank/DDBJ databases">
        <title>Genomic Encyclopedia of Type Strains, Phase IV (KMG-IV): sequencing the most valuable type-strain genomes for metagenomic binning, comparative biology and taxonomic classification.</title>
        <authorList>
            <person name="Goeker M."/>
        </authorList>
    </citation>
    <scope>NUCLEOTIDE SEQUENCE [LARGE SCALE GENOMIC DNA]</scope>
    <source>
        <strain evidence="11 12">DSM 19377</strain>
    </source>
</reference>
<gene>
    <name evidence="11" type="ORF">EV207_108107</name>
</gene>
<evidence type="ECO:0000256" key="1">
    <source>
        <dbReference type="ARBA" id="ARBA00004651"/>
    </source>
</evidence>
<protein>
    <submittedName>
        <fullName evidence="11">Trk system potassium uptake protein TrkH</fullName>
    </submittedName>
</protein>
<feature type="transmembrane region" description="Helical" evidence="10">
    <location>
        <begin position="221"/>
        <end position="242"/>
    </location>
</feature>
<dbReference type="RefSeq" id="WP_132745421.1">
    <property type="nucleotide sequence ID" value="NZ_SLXK01000008.1"/>
</dbReference>
<comment type="subcellular location">
    <subcellularLocation>
        <location evidence="1">Cell membrane</location>
        <topology evidence="1">Multi-pass membrane protein</topology>
    </subcellularLocation>
</comment>
<evidence type="ECO:0000256" key="2">
    <source>
        <dbReference type="ARBA" id="ARBA00022448"/>
    </source>
</evidence>
<feature type="transmembrane region" description="Helical" evidence="10">
    <location>
        <begin position="397"/>
        <end position="421"/>
    </location>
</feature>
<keyword evidence="8" id="KW-0406">Ion transport</keyword>
<keyword evidence="4" id="KW-0633">Potassium transport</keyword>
<evidence type="ECO:0000256" key="10">
    <source>
        <dbReference type="SAM" id="Phobius"/>
    </source>
</evidence>
<evidence type="ECO:0000256" key="8">
    <source>
        <dbReference type="ARBA" id="ARBA00023065"/>
    </source>
</evidence>
<evidence type="ECO:0000256" key="3">
    <source>
        <dbReference type="ARBA" id="ARBA00022475"/>
    </source>
</evidence>
<feature type="transmembrane region" description="Helical" evidence="10">
    <location>
        <begin position="65"/>
        <end position="94"/>
    </location>
</feature>
<dbReference type="GO" id="GO:0015379">
    <property type="term" value="F:potassium:chloride symporter activity"/>
    <property type="evidence" value="ECO:0007669"/>
    <property type="project" value="InterPro"/>
</dbReference>
<keyword evidence="7 10" id="KW-1133">Transmembrane helix</keyword>